<sequence>MKLKNLISIYGVLLLSTIGIISCVKDTDYELPNLEDLKKDIPSFDGNIVTFAQATASATTNVTPYTSNDAIEGYVVSSDEGGNFYKKIYIQNADKTAGVSVSINKSGLYTEFPVGAKVQIRLKGLTTQINNGGLEIGYDIYTSGSGRKSVGQMAEAIYKKHIYNLQEPLKTRAELTKSDTSIDVLKTNANVNQLITLKNVSFESNASGKTYHIVANDKQNGTNYNLIDANGKTITFRTSKYAKFINETVASGLLDVTGVLTKFGSTYQFMINNPKEDIISVGGGSNSETTTVTELEDSKATSSDYAVGKKVKLHGKIVIDKNKPHFRLSDGTMIQIFASSAVFKNLSEEVKNKLKLEGQEITVTGTFKDYTNPKTNATIKEIVYEKEADLVFGATPDNNDGGNSGGTNSQGNTFDFENLTTTGSNSNKYTNTGNLTVGNVTISYKARLDMDKFAINGKGLMLHNKDNPYIKITFSKGVKILKFKYKAAYNSKERKLVIYEGDETSNKKLSEVSIPKDGSGTHTMNINKNGSVTITIKSTQGQVVIDDFEWTE</sequence>
<protein>
    <recommendedName>
        <fullName evidence="1">DUF5689 domain-containing protein</fullName>
    </recommendedName>
</protein>
<evidence type="ECO:0000313" key="2">
    <source>
        <dbReference type="EMBL" id="GET45233.1"/>
    </source>
</evidence>
<reference evidence="3" key="1">
    <citation type="journal article" date="2020" name="Int. J. Syst. Evol. Microbiol.">
        <title>Capnocytophaga felis sp. nov. isolated from the feline oral cavity.</title>
        <authorList>
            <person name="Suzuki M."/>
            <person name="Umeda K."/>
            <person name="Kimura M."/>
            <person name="Imaoka K."/>
            <person name="Morikawa S."/>
            <person name="Maeda K."/>
        </authorList>
    </citation>
    <scope>NUCLEOTIDE SEQUENCE [LARGE SCALE GENOMIC DNA]</scope>
    <source>
        <strain evidence="3">KC07070</strain>
    </source>
</reference>
<dbReference type="RefSeq" id="WP_155283921.1">
    <property type="nucleotide sequence ID" value="NZ_BLBC01000005.1"/>
</dbReference>
<dbReference type="EMBL" id="BLBC01000005">
    <property type="protein sequence ID" value="GET45233.1"/>
    <property type="molecule type" value="Genomic_DNA"/>
</dbReference>
<evidence type="ECO:0000259" key="1">
    <source>
        <dbReference type="Pfam" id="PF18942"/>
    </source>
</evidence>
<comment type="caution">
    <text evidence="2">The sequence shown here is derived from an EMBL/GenBank/DDBJ whole genome shotgun (WGS) entry which is preliminary data.</text>
</comment>
<dbReference type="PROSITE" id="PS51257">
    <property type="entry name" value="PROKAR_LIPOPROTEIN"/>
    <property type="match status" value="1"/>
</dbReference>
<organism evidence="2 3">
    <name type="scientific">Capnocytophaga felis</name>
    <dbReference type="NCBI Taxonomy" id="2267611"/>
    <lineage>
        <taxon>Bacteria</taxon>
        <taxon>Pseudomonadati</taxon>
        <taxon>Bacteroidota</taxon>
        <taxon>Flavobacteriia</taxon>
        <taxon>Flavobacteriales</taxon>
        <taxon>Flavobacteriaceae</taxon>
        <taxon>Capnocytophaga</taxon>
    </lineage>
</organism>
<dbReference type="Pfam" id="PF18942">
    <property type="entry name" value="DUF5689"/>
    <property type="match status" value="1"/>
</dbReference>
<dbReference type="AlphaFoldDB" id="A0A5M4B6J2"/>
<name>A0A5M4B6J2_9FLAO</name>
<accession>A0A5M4B6J2</accession>
<keyword evidence="3" id="KW-1185">Reference proteome</keyword>
<dbReference type="Proteomes" id="UP000398217">
    <property type="component" value="Unassembled WGS sequence"/>
</dbReference>
<evidence type="ECO:0000313" key="3">
    <source>
        <dbReference type="Proteomes" id="UP000398217"/>
    </source>
</evidence>
<gene>
    <name evidence="2" type="ORF">RCZ01_05350</name>
</gene>
<dbReference type="InterPro" id="IPR043744">
    <property type="entry name" value="DUF5689"/>
</dbReference>
<feature type="domain" description="DUF5689" evidence="1">
    <location>
        <begin position="47"/>
        <end position="274"/>
    </location>
</feature>
<proteinExistence type="predicted"/>
<dbReference type="OrthoDB" id="1492759at2"/>